<sequence>MFPLSRKAKLGLIGGILVGTTLGGQSWAMVFGLVGVAGGPASQRTAKLLVLLCLICRGGVVNAGGCASTPSVLAKSAAAGGVAGFSTAALGAKVMAVGASTAGKGLAMKAVMWMGGSAMASGVGASIAAAAGPVGAVVGLGYFAWSYYACENLQNSVGPGVNNHVQCGPCTNNCHCK</sequence>
<keyword evidence="1" id="KW-0472">Membrane</keyword>
<evidence type="ECO:0000313" key="2">
    <source>
        <dbReference type="EMBL" id="OXA38864.1"/>
    </source>
</evidence>
<keyword evidence="3" id="KW-1185">Reference proteome</keyword>
<name>A0A226D1W7_FOLCA</name>
<evidence type="ECO:0000256" key="1">
    <source>
        <dbReference type="SAM" id="Phobius"/>
    </source>
</evidence>
<dbReference type="Proteomes" id="UP000198287">
    <property type="component" value="Unassembled WGS sequence"/>
</dbReference>
<keyword evidence="1" id="KW-0812">Transmembrane</keyword>
<dbReference type="EMBL" id="LNIX01000043">
    <property type="protein sequence ID" value="OXA38864.1"/>
    <property type="molecule type" value="Genomic_DNA"/>
</dbReference>
<gene>
    <name evidence="2" type="ORF">Fcan01_26460</name>
</gene>
<evidence type="ECO:0000313" key="3">
    <source>
        <dbReference type="Proteomes" id="UP000198287"/>
    </source>
</evidence>
<comment type="caution">
    <text evidence="2">The sequence shown here is derived from an EMBL/GenBank/DDBJ whole genome shotgun (WGS) entry which is preliminary data.</text>
</comment>
<organism evidence="2 3">
    <name type="scientific">Folsomia candida</name>
    <name type="common">Springtail</name>
    <dbReference type="NCBI Taxonomy" id="158441"/>
    <lineage>
        <taxon>Eukaryota</taxon>
        <taxon>Metazoa</taxon>
        <taxon>Ecdysozoa</taxon>
        <taxon>Arthropoda</taxon>
        <taxon>Hexapoda</taxon>
        <taxon>Collembola</taxon>
        <taxon>Entomobryomorpha</taxon>
        <taxon>Isotomoidea</taxon>
        <taxon>Isotomidae</taxon>
        <taxon>Proisotominae</taxon>
        <taxon>Folsomia</taxon>
    </lineage>
</organism>
<feature type="transmembrane region" description="Helical" evidence="1">
    <location>
        <begin position="12"/>
        <end position="36"/>
    </location>
</feature>
<protein>
    <submittedName>
        <fullName evidence="2">Uncharacterized protein</fullName>
    </submittedName>
</protein>
<accession>A0A226D1W7</accession>
<feature type="transmembrane region" description="Helical" evidence="1">
    <location>
        <begin position="120"/>
        <end position="145"/>
    </location>
</feature>
<proteinExistence type="predicted"/>
<dbReference type="AlphaFoldDB" id="A0A226D1W7"/>
<keyword evidence="1" id="KW-1133">Transmembrane helix</keyword>
<reference evidence="2 3" key="1">
    <citation type="submission" date="2015-12" db="EMBL/GenBank/DDBJ databases">
        <title>The genome of Folsomia candida.</title>
        <authorList>
            <person name="Faddeeva A."/>
            <person name="Derks M.F."/>
            <person name="Anvar Y."/>
            <person name="Smit S."/>
            <person name="Van Straalen N."/>
            <person name="Roelofs D."/>
        </authorList>
    </citation>
    <scope>NUCLEOTIDE SEQUENCE [LARGE SCALE GENOMIC DNA]</scope>
    <source>
        <strain evidence="2 3">VU population</strain>
        <tissue evidence="2">Whole body</tissue>
    </source>
</reference>
<feature type="transmembrane region" description="Helical" evidence="1">
    <location>
        <begin position="77"/>
        <end position="99"/>
    </location>
</feature>